<feature type="region of interest" description="Disordered" evidence="1">
    <location>
        <begin position="83"/>
        <end position="125"/>
    </location>
</feature>
<feature type="compositionally biased region" description="Polar residues" evidence="1">
    <location>
        <begin position="93"/>
        <end position="110"/>
    </location>
</feature>
<comment type="caution">
    <text evidence="2">The sequence shown here is derived from an EMBL/GenBank/DDBJ whole genome shotgun (WGS) entry which is preliminary data.</text>
</comment>
<evidence type="ECO:0000256" key="1">
    <source>
        <dbReference type="SAM" id="MobiDB-lite"/>
    </source>
</evidence>
<dbReference type="EMBL" id="JAEMWZ010000709">
    <property type="protein sequence ID" value="KAG7107699.1"/>
    <property type="molecule type" value="Genomic_DNA"/>
</dbReference>
<evidence type="ECO:0000313" key="2">
    <source>
        <dbReference type="EMBL" id="KAG7107699.1"/>
    </source>
</evidence>
<name>A0A8I3AGH4_VERLO</name>
<evidence type="ECO:0000313" key="3">
    <source>
        <dbReference type="Proteomes" id="UP000689129"/>
    </source>
</evidence>
<proteinExistence type="predicted"/>
<dbReference type="AlphaFoldDB" id="A0A8I3AGH4"/>
<dbReference type="Proteomes" id="UP000689129">
    <property type="component" value="Unassembled WGS sequence"/>
</dbReference>
<sequence length="125" mass="14303">MACELWAGRGDEAERNDRFWMANNSTPQPLYKAIHPSPSYIISLSFPYPRSSSSGGGAFYNIQYICDIDLRYLPSILKSEARARGREEPSGNWHLQWTLKTTSPRHTPSRNGIYLKNPVERRSTL</sequence>
<gene>
    <name evidence="2" type="ORF">HYQ45_018240</name>
</gene>
<reference evidence="2" key="1">
    <citation type="journal article" date="2021" name="Mol. Plant Pathol.">
        <title>A 20-kb lineage-specific genomic region tames virulence in pathogenic amphidiploid Verticillium longisporum.</title>
        <authorList>
            <person name="Harting R."/>
            <person name="Starke J."/>
            <person name="Kusch H."/>
            <person name="Poggeler S."/>
            <person name="Maurus I."/>
            <person name="Schluter R."/>
            <person name="Landesfeind M."/>
            <person name="Bulla I."/>
            <person name="Nowrousian M."/>
            <person name="de Jonge R."/>
            <person name="Stahlhut G."/>
            <person name="Hoff K.J."/>
            <person name="Asshauer K.P."/>
            <person name="Thurmer A."/>
            <person name="Stanke M."/>
            <person name="Daniel R."/>
            <person name="Morgenstern B."/>
            <person name="Thomma B.P.H.J."/>
            <person name="Kronstad J.W."/>
            <person name="Braus-Stromeyer S.A."/>
            <person name="Braus G.H."/>
        </authorList>
    </citation>
    <scope>NUCLEOTIDE SEQUENCE</scope>
    <source>
        <strain evidence="2">Vl32</strain>
    </source>
</reference>
<accession>A0A8I3AGH4</accession>
<protein>
    <submittedName>
        <fullName evidence="2">Uncharacterized protein</fullName>
    </submittedName>
</protein>
<organism evidence="2 3">
    <name type="scientific">Verticillium longisporum</name>
    <name type="common">Verticillium dahliae var. longisporum</name>
    <dbReference type="NCBI Taxonomy" id="100787"/>
    <lineage>
        <taxon>Eukaryota</taxon>
        <taxon>Fungi</taxon>
        <taxon>Dikarya</taxon>
        <taxon>Ascomycota</taxon>
        <taxon>Pezizomycotina</taxon>
        <taxon>Sordariomycetes</taxon>
        <taxon>Hypocreomycetidae</taxon>
        <taxon>Glomerellales</taxon>
        <taxon>Plectosphaerellaceae</taxon>
        <taxon>Verticillium</taxon>
    </lineage>
</organism>